<dbReference type="InterPro" id="IPR005490">
    <property type="entry name" value="LD_TPept_cat_dom"/>
</dbReference>
<comment type="pathway">
    <text evidence="1 6">Cell wall biogenesis; peptidoglycan biosynthesis.</text>
</comment>
<name>A0A9D2R2Y4_9FIRM</name>
<evidence type="ECO:0000256" key="4">
    <source>
        <dbReference type="ARBA" id="ARBA00022984"/>
    </source>
</evidence>
<dbReference type="GO" id="GO:0016740">
    <property type="term" value="F:transferase activity"/>
    <property type="evidence" value="ECO:0007669"/>
    <property type="project" value="UniProtKB-KW"/>
</dbReference>
<evidence type="ECO:0000256" key="6">
    <source>
        <dbReference type="PROSITE-ProRule" id="PRU01373"/>
    </source>
</evidence>
<organism evidence="9 10">
    <name type="scientific">Candidatus Mediterraneibacter tabaqchaliae</name>
    <dbReference type="NCBI Taxonomy" id="2838689"/>
    <lineage>
        <taxon>Bacteria</taxon>
        <taxon>Bacillati</taxon>
        <taxon>Bacillota</taxon>
        <taxon>Clostridia</taxon>
        <taxon>Lachnospirales</taxon>
        <taxon>Lachnospiraceae</taxon>
        <taxon>Mediterraneibacter</taxon>
    </lineage>
</organism>
<dbReference type="GO" id="GO:0071555">
    <property type="term" value="P:cell wall organization"/>
    <property type="evidence" value="ECO:0007669"/>
    <property type="project" value="UniProtKB-UniRule"/>
</dbReference>
<dbReference type="GO" id="GO:0071972">
    <property type="term" value="F:peptidoglycan L,D-transpeptidase activity"/>
    <property type="evidence" value="ECO:0007669"/>
    <property type="project" value="TreeGrafter"/>
</dbReference>
<dbReference type="PROSITE" id="PS52029">
    <property type="entry name" value="LD_TPASE"/>
    <property type="match status" value="1"/>
</dbReference>
<gene>
    <name evidence="9" type="ORF">H9911_00065</name>
</gene>
<keyword evidence="7" id="KW-0472">Membrane</keyword>
<protein>
    <submittedName>
        <fullName evidence="9">L,D-transpeptidase/peptidoglycan binding protein</fullName>
    </submittedName>
</protein>
<keyword evidence="5 6" id="KW-0961">Cell wall biogenesis/degradation</keyword>
<evidence type="ECO:0000313" key="9">
    <source>
        <dbReference type="EMBL" id="HJD32917.1"/>
    </source>
</evidence>
<dbReference type="AlphaFoldDB" id="A0A9D2R2Y4"/>
<keyword evidence="2" id="KW-0808">Transferase</keyword>
<evidence type="ECO:0000256" key="1">
    <source>
        <dbReference type="ARBA" id="ARBA00004752"/>
    </source>
</evidence>
<dbReference type="GO" id="GO:0018104">
    <property type="term" value="P:peptidoglycan-protein cross-linking"/>
    <property type="evidence" value="ECO:0007669"/>
    <property type="project" value="TreeGrafter"/>
</dbReference>
<dbReference type="EMBL" id="DWUV01000002">
    <property type="protein sequence ID" value="HJD32917.1"/>
    <property type="molecule type" value="Genomic_DNA"/>
</dbReference>
<evidence type="ECO:0000259" key="8">
    <source>
        <dbReference type="PROSITE" id="PS52029"/>
    </source>
</evidence>
<dbReference type="PANTHER" id="PTHR30582:SF33">
    <property type="entry name" value="EXPORTED PROTEIN"/>
    <property type="match status" value="1"/>
</dbReference>
<sequence>MEQKNIQKKTDRRKKMIVGSAVAAGILAGAYFGMAIYFCFHFLPGTKINGMDCSMKTAEGFQHELEKSVEDYTLTVTAPGALVQPGVCGENEGNTGTAEGGQCGEKAGYSRVISGREIDLELASEDQAQSILEMQDVLAWPSAFFRETEKEAVFSVAYNELKLEQRIRELDLIPSGSTEAVSAHPVFDGGAFVIQPEVYGVLSDKAEKKIRQCIADLTPELDLMEEQCLKIPDFSSDSPEVEKACEAMNQYCKARIVYTMGQEVTVDAELISGWLTCDGDMNVSLNEEAVGEWVNSLAEQSDTLGTARSITSPSGKNAEVSGGTYGWVIDTAAETAALTENIKKAESVSREPVYRQRAASRSAQDWGVTYVEVDLTAQHMWYVKDGSVQLESDVVTGEPVTGMETPQGVYSILYTQRDAVLIGETDPKTGEPIYRTKVRYWMPFTQQGHGFHDADWQSAFGGNVYTYSGSHGCVNMPVDKAGELYSMLETGTPVVIHY</sequence>
<keyword evidence="7" id="KW-1133">Transmembrane helix</keyword>
<feature type="active site" description="Nucleophile" evidence="6">
    <location>
        <position position="473"/>
    </location>
</feature>
<dbReference type="InterPro" id="IPR038063">
    <property type="entry name" value="Transpep_catalytic_dom"/>
</dbReference>
<keyword evidence="7" id="KW-0812">Transmembrane</keyword>
<dbReference type="PANTHER" id="PTHR30582">
    <property type="entry name" value="L,D-TRANSPEPTIDASE"/>
    <property type="match status" value="1"/>
</dbReference>
<evidence type="ECO:0000256" key="5">
    <source>
        <dbReference type="ARBA" id="ARBA00023316"/>
    </source>
</evidence>
<accession>A0A9D2R2Y4</accession>
<keyword evidence="3 6" id="KW-0133">Cell shape</keyword>
<reference evidence="9" key="1">
    <citation type="journal article" date="2021" name="PeerJ">
        <title>Extensive microbial diversity within the chicken gut microbiome revealed by metagenomics and culture.</title>
        <authorList>
            <person name="Gilroy R."/>
            <person name="Ravi A."/>
            <person name="Getino M."/>
            <person name="Pursley I."/>
            <person name="Horton D.L."/>
            <person name="Alikhan N.F."/>
            <person name="Baker D."/>
            <person name="Gharbi K."/>
            <person name="Hall N."/>
            <person name="Watson M."/>
            <person name="Adriaenssens E.M."/>
            <person name="Foster-Nyarko E."/>
            <person name="Jarju S."/>
            <person name="Secka A."/>
            <person name="Antonio M."/>
            <person name="Oren A."/>
            <person name="Chaudhuri R.R."/>
            <person name="La Ragione R."/>
            <person name="Hildebrand F."/>
            <person name="Pallen M.J."/>
        </authorList>
    </citation>
    <scope>NUCLEOTIDE SEQUENCE</scope>
    <source>
        <strain evidence="9">ChiGjej3B3-11674</strain>
    </source>
</reference>
<evidence type="ECO:0000256" key="3">
    <source>
        <dbReference type="ARBA" id="ARBA00022960"/>
    </source>
</evidence>
<proteinExistence type="predicted"/>
<dbReference type="Gene3D" id="3.10.20.800">
    <property type="match status" value="1"/>
</dbReference>
<dbReference type="InterPro" id="IPR038054">
    <property type="entry name" value="LD_TPept-like_central_sf"/>
</dbReference>
<evidence type="ECO:0000256" key="2">
    <source>
        <dbReference type="ARBA" id="ARBA00022679"/>
    </source>
</evidence>
<dbReference type="Proteomes" id="UP000823897">
    <property type="component" value="Unassembled WGS sequence"/>
</dbReference>
<evidence type="ECO:0000256" key="7">
    <source>
        <dbReference type="SAM" id="Phobius"/>
    </source>
</evidence>
<feature type="active site" description="Proton donor/acceptor" evidence="6">
    <location>
        <position position="452"/>
    </location>
</feature>
<dbReference type="InterPro" id="IPR022029">
    <property type="entry name" value="YoaR-like_PG-bd"/>
</dbReference>
<feature type="transmembrane region" description="Helical" evidence="7">
    <location>
        <begin position="21"/>
        <end position="43"/>
    </location>
</feature>
<dbReference type="CDD" id="cd16913">
    <property type="entry name" value="YkuD_like"/>
    <property type="match status" value="1"/>
</dbReference>
<comment type="caution">
    <text evidence="9">The sequence shown here is derived from an EMBL/GenBank/DDBJ whole genome shotgun (WGS) entry which is preliminary data.</text>
</comment>
<dbReference type="SUPFAM" id="SSF143985">
    <property type="entry name" value="L,D-transpeptidase pre-catalytic domain-like"/>
    <property type="match status" value="1"/>
</dbReference>
<feature type="domain" description="L,D-TPase catalytic" evidence="8">
    <location>
        <begin position="369"/>
        <end position="497"/>
    </location>
</feature>
<dbReference type="Pfam" id="PF12229">
    <property type="entry name" value="PG_binding_4"/>
    <property type="match status" value="1"/>
</dbReference>
<dbReference type="Gene3D" id="2.40.440.10">
    <property type="entry name" value="L,D-transpeptidase catalytic domain-like"/>
    <property type="match status" value="1"/>
</dbReference>
<dbReference type="SUPFAM" id="SSF141523">
    <property type="entry name" value="L,D-transpeptidase catalytic domain-like"/>
    <property type="match status" value="1"/>
</dbReference>
<reference evidence="9" key="2">
    <citation type="submission" date="2021-04" db="EMBL/GenBank/DDBJ databases">
        <authorList>
            <person name="Gilroy R."/>
        </authorList>
    </citation>
    <scope>NUCLEOTIDE SEQUENCE</scope>
    <source>
        <strain evidence="9">ChiGjej3B3-11674</strain>
    </source>
</reference>
<dbReference type="GO" id="GO:0008360">
    <property type="term" value="P:regulation of cell shape"/>
    <property type="evidence" value="ECO:0007669"/>
    <property type="project" value="UniProtKB-UniRule"/>
</dbReference>
<dbReference type="Pfam" id="PF03734">
    <property type="entry name" value="YkuD"/>
    <property type="match status" value="1"/>
</dbReference>
<keyword evidence="4 6" id="KW-0573">Peptidoglycan synthesis</keyword>
<evidence type="ECO:0000313" key="10">
    <source>
        <dbReference type="Proteomes" id="UP000823897"/>
    </source>
</evidence>
<dbReference type="InterPro" id="IPR050979">
    <property type="entry name" value="LD-transpeptidase"/>
</dbReference>
<dbReference type="GO" id="GO:0005576">
    <property type="term" value="C:extracellular region"/>
    <property type="evidence" value="ECO:0007669"/>
    <property type="project" value="TreeGrafter"/>
</dbReference>